<keyword evidence="1" id="KW-1133">Transmembrane helix</keyword>
<dbReference type="OrthoDB" id="6203974at2759"/>
<feature type="transmembrane region" description="Helical" evidence="1">
    <location>
        <begin position="111"/>
        <end position="135"/>
    </location>
</feature>
<evidence type="ECO:0000313" key="3">
    <source>
        <dbReference type="Proteomes" id="UP000005408"/>
    </source>
</evidence>
<name>A0A8W8LXA0_MAGGI</name>
<accession>A0A8W8LXA0</accession>
<keyword evidence="1" id="KW-0812">Transmembrane</keyword>
<evidence type="ECO:0000256" key="1">
    <source>
        <dbReference type="SAM" id="Phobius"/>
    </source>
</evidence>
<proteinExistence type="predicted"/>
<organism evidence="2 3">
    <name type="scientific">Magallana gigas</name>
    <name type="common">Pacific oyster</name>
    <name type="synonym">Crassostrea gigas</name>
    <dbReference type="NCBI Taxonomy" id="29159"/>
    <lineage>
        <taxon>Eukaryota</taxon>
        <taxon>Metazoa</taxon>
        <taxon>Spiralia</taxon>
        <taxon>Lophotrochozoa</taxon>
        <taxon>Mollusca</taxon>
        <taxon>Bivalvia</taxon>
        <taxon>Autobranchia</taxon>
        <taxon>Pteriomorphia</taxon>
        <taxon>Ostreida</taxon>
        <taxon>Ostreoidea</taxon>
        <taxon>Ostreidae</taxon>
        <taxon>Magallana</taxon>
    </lineage>
</organism>
<keyword evidence="3" id="KW-1185">Reference proteome</keyword>
<dbReference type="AlphaFoldDB" id="A0A8W8LXA0"/>
<dbReference type="EnsemblMetazoa" id="G30026.1">
    <property type="protein sequence ID" value="G30026.1:cds"/>
    <property type="gene ID" value="G30026"/>
</dbReference>
<evidence type="ECO:0000313" key="2">
    <source>
        <dbReference type="EnsemblMetazoa" id="G30026.1:cds"/>
    </source>
</evidence>
<sequence length="184" mass="21451">MFNHITGSCPYQNWTSVARERCLNPDNFHCLKDEYGRIGWVCREPIWVEKERCPVFNVGAKKLDTMSCLQTRCPPYNYRSNDINVEYPCRYIMETESTTTFTSTATETNNIGVIAALTVLTLVIIVVFVVGIMFYKCRRQQRSKNNGKHQEEFNTDLIQDTATEKLNAVKEPNRFVKFFLTLFY</sequence>
<keyword evidence="1" id="KW-0472">Membrane</keyword>
<dbReference type="Proteomes" id="UP000005408">
    <property type="component" value="Unassembled WGS sequence"/>
</dbReference>
<reference evidence="2" key="1">
    <citation type="submission" date="2022-08" db="UniProtKB">
        <authorList>
            <consortium name="EnsemblMetazoa"/>
        </authorList>
    </citation>
    <scope>IDENTIFICATION</scope>
    <source>
        <strain evidence="2">05x7-T-G4-1.051#20</strain>
    </source>
</reference>
<protein>
    <submittedName>
        <fullName evidence="2">Uncharacterized protein</fullName>
    </submittedName>
</protein>